<dbReference type="Proteomes" id="UP000281261">
    <property type="component" value="Unassembled WGS sequence"/>
</dbReference>
<keyword evidence="1" id="KW-0472">Membrane</keyword>
<dbReference type="EMBL" id="QMNG01000003">
    <property type="protein sequence ID" value="RLC37524.1"/>
    <property type="molecule type" value="Genomic_DNA"/>
</dbReference>
<dbReference type="AlphaFoldDB" id="A0A420ZDD6"/>
<keyword evidence="1" id="KW-1133">Transmembrane helix</keyword>
<evidence type="ECO:0000313" key="3">
    <source>
        <dbReference type="Proteomes" id="UP000281261"/>
    </source>
</evidence>
<feature type="transmembrane region" description="Helical" evidence="1">
    <location>
        <begin position="36"/>
        <end position="57"/>
    </location>
</feature>
<keyword evidence="1" id="KW-0812">Transmembrane</keyword>
<protein>
    <recommendedName>
        <fullName evidence="4">DUF2065 domain-containing protein</fullName>
    </recommendedName>
</protein>
<comment type="caution">
    <text evidence="2">The sequence shown here is derived from an EMBL/GenBank/DDBJ whole genome shotgun (WGS) entry which is preliminary data.</text>
</comment>
<evidence type="ECO:0000256" key="1">
    <source>
        <dbReference type="SAM" id="Phobius"/>
    </source>
</evidence>
<gene>
    <name evidence="2" type="ORF">DRH29_01495</name>
</gene>
<accession>A0A420ZDD6</accession>
<organism evidence="2 3">
    <name type="scientific">candidate division Kazan bacterium</name>
    <dbReference type="NCBI Taxonomy" id="2202143"/>
    <lineage>
        <taxon>Bacteria</taxon>
        <taxon>Bacteria division Kazan-3B-28</taxon>
    </lineage>
</organism>
<evidence type="ECO:0000313" key="2">
    <source>
        <dbReference type="EMBL" id="RLC37524.1"/>
    </source>
</evidence>
<feature type="transmembrane region" description="Helical" evidence="1">
    <location>
        <begin position="110"/>
        <end position="127"/>
    </location>
</feature>
<name>A0A420ZDD6_UNCK3</name>
<reference evidence="2 3" key="1">
    <citation type="submission" date="2018-06" db="EMBL/GenBank/DDBJ databases">
        <title>Extensive metabolic versatility and redundancy in microbially diverse, dynamic hydrothermal sediments.</title>
        <authorList>
            <person name="Dombrowski N."/>
            <person name="Teske A."/>
            <person name="Baker B.J."/>
        </authorList>
    </citation>
    <scope>NUCLEOTIDE SEQUENCE [LARGE SCALE GENOMIC DNA]</scope>
    <source>
        <strain evidence="2">B79_G16</strain>
    </source>
</reference>
<feature type="transmembrane region" description="Helical" evidence="1">
    <location>
        <begin position="69"/>
        <end position="90"/>
    </location>
</feature>
<sequence>MSFFAIVALIMAAWMILLGIPLMFNSKDIHAILDGFAKPTGSLLSLAFITIAFSVIILGVEYRLLANNWMWVIPLVGWLGLVKGAFIILFPESMRNLIKKFYKPGTNNMICGLITALLGVFFLWLAFSVY</sequence>
<evidence type="ECO:0008006" key="4">
    <source>
        <dbReference type="Google" id="ProtNLM"/>
    </source>
</evidence>
<feature type="transmembrane region" description="Helical" evidence="1">
    <location>
        <begin position="6"/>
        <end position="24"/>
    </location>
</feature>
<proteinExistence type="predicted"/>